<keyword evidence="1" id="KW-0418">Kinase</keyword>
<keyword evidence="4" id="KW-1185">Reference proteome</keyword>
<dbReference type="SUPFAM" id="SSF55874">
    <property type="entry name" value="ATPase domain of HSP90 chaperone/DNA topoisomerase II/histidine kinase"/>
    <property type="match status" value="1"/>
</dbReference>
<dbReference type="PANTHER" id="PTHR35526">
    <property type="entry name" value="ANTI-SIGMA-F FACTOR RSBW-RELATED"/>
    <property type="match status" value="1"/>
</dbReference>
<dbReference type="AlphaFoldDB" id="A0A919V379"/>
<evidence type="ECO:0000259" key="2">
    <source>
        <dbReference type="Pfam" id="PF13581"/>
    </source>
</evidence>
<dbReference type="Pfam" id="PF13581">
    <property type="entry name" value="HATPase_c_2"/>
    <property type="match status" value="1"/>
</dbReference>
<dbReference type="RefSeq" id="WP_203989943.1">
    <property type="nucleotide sequence ID" value="NZ_BOOU01000063.1"/>
</dbReference>
<dbReference type="GO" id="GO:0004674">
    <property type="term" value="F:protein serine/threonine kinase activity"/>
    <property type="evidence" value="ECO:0007669"/>
    <property type="project" value="UniProtKB-KW"/>
</dbReference>
<organism evidence="3 4">
    <name type="scientific">Sphaerisporangium rufum</name>
    <dbReference type="NCBI Taxonomy" id="1381558"/>
    <lineage>
        <taxon>Bacteria</taxon>
        <taxon>Bacillati</taxon>
        <taxon>Actinomycetota</taxon>
        <taxon>Actinomycetes</taxon>
        <taxon>Streptosporangiales</taxon>
        <taxon>Streptosporangiaceae</taxon>
        <taxon>Sphaerisporangium</taxon>
    </lineage>
</organism>
<dbReference type="InterPro" id="IPR050267">
    <property type="entry name" value="Anti-sigma-factor_SerPK"/>
</dbReference>
<comment type="caution">
    <text evidence="3">The sequence shown here is derived from an EMBL/GenBank/DDBJ whole genome shotgun (WGS) entry which is preliminary data.</text>
</comment>
<feature type="domain" description="Histidine kinase/HSP90-like ATPase" evidence="2">
    <location>
        <begin position="30"/>
        <end position="135"/>
    </location>
</feature>
<sequence length="170" mass="18450">MTRTMETCATPEYEYGPECHPALLAQKWIPHERARVGSVRRFVRDTALDWRAAAEVADIAELLASEVVTNALVHGGRDAPAASSVRVSVTRDGELMTVAVRDRCPLPPHRREPGSLESSGRGLAIVAALAYAWGWAPHHLGKSVWFQLVAWPAEAGFPGAPDASTVRCTE</sequence>
<keyword evidence="1" id="KW-0723">Serine/threonine-protein kinase</keyword>
<evidence type="ECO:0000313" key="4">
    <source>
        <dbReference type="Proteomes" id="UP000655287"/>
    </source>
</evidence>
<evidence type="ECO:0000313" key="3">
    <source>
        <dbReference type="EMBL" id="GII79783.1"/>
    </source>
</evidence>
<protein>
    <recommendedName>
        <fullName evidence="2">Histidine kinase/HSP90-like ATPase domain-containing protein</fullName>
    </recommendedName>
</protein>
<dbReference type="Gene3D" id="3.30.565.10">
    <property type="entry name" value="Histidine kinase-like ATPase, C-terminal domain"/>
    <property type="match status" value="1"/>
</dbReference>
<dbReference type="PANTHER" id="PTHR35526:SF3">
    <property type="entry name" value="ANTI-SIGMA-F FACTOR RSBW"/>
    <property type="match status" value="1"/>
</dbReference>
<dbReference type="CDD" id="cd16936">
    <property type="entry name" value="HATPase_RsbW-like"/>
    <property type="match status" value="1"/>
</dbReference>
<gene>
    <name evidence="3" type="ORF">Sru01_47650</name>
</gene>
<dbReference type="InterPro" id="IPR003594">
    <property type="entry name" value="HATPase_dom"/>
</dbReference>
<name>A0A919V379_9ACTN</name>
<reference evidence="3" key="1">
    <citation type="submission" date="2021-01" db="EMBL/GenBank/DDBJ databases">
        <title>Whole genome shotgun sequence of Sphaerisporangium rufum NBRC 109079.</title>
        <authorList>
            <person name="Komaki H."/>
            <person name="Tamura T."/>
        </authorList>
    </citation>
    <scope>NUCLEOTIDE SEQUENCE</scope>
    <source>
        <strain evidence="3">NBRC 109079</strain>
    </source>
</reference>
<keyword evidence="1" id="KW-0808">Transferase</keyword>
<evidence type="ECO:0000256" key="1">
    <source>
        <dbReference type="ARBA" id="ARBA00022527"/>
    </source>
</evidence>
<proteinExistence type="predicted"/>
<dbReference type="EMBL" id="BOOU01000063">
    <property type="protein sequence ID" value="GII79783.1"/>
    <property type="molecule type" value="Genomic_DNA"/>
</dbReference>
<dbReference type="Proteomes" id="UP000655287">
    <property type="component" value="Unassembled WGS sequence"/>
</dbReference>
<accession>A0A919V379</accession>
<dbReference type="InterPro" id="IPR036890">
    <property type="entry name" value="HATPase_C_sf"/>
</dbReference>